<dbReference type="Proteomes" id="UP000667802">
    <property type="component" value="Unassembled WGS sequence"/>
</dbReference>
<evidence type="ECO:0000313" key="2">
    <source>
        <dbReference type="Proteomes" id="UP000667802"/>
    </source>
</evidence>
<sequence length="121" mass="13579">MTDKTPEDYINAMRTALSTGNLSSAQQLSIEAVKHYPDNEDIKTTAHILAPTTVTVKRRNDIDHQSLKKSRAWVSQQRRDRHYLNQWVGVKDGELLATGNSIDDLIDQIGDTSGVLLTVIY</sequence>
<accession>A0AAP5M9V4</accession>
<organism evidence="1 2">
    <name type="scientific">Aetokthonos hydrillicola Thurmond2011</name>
    <dbReference type="NCBI Taxonomy" id="2712845"/>
    <lineage>
        <taxon>Bacteria</taxon>
        <taxon>Bacillati</taxon>
        <taxon>Cyanobacteriota</taxon>
        <taxon>Cyanophyceae</taxon>
        <taxon>Nostocales</taxon>
        <taxon>Hapalosiphonaceae</taxon>
        <taxon>Aetokthonos</taxon>
    </lineage>
</organism>
<gene>
    <name evidence="1" type="ORF">G7B40_011125</name>
</gene>
<reference evidence="2" key="1">
    <citation type="journal article" date="2021" name="Science">
        <title>Hunting the eagle killer: A cyanobacterial neurotoxin causes vacuolar myelinopathy.</title>
        <authorList>
            <person name="Breinlinger S."/>
            <person name="Phillips T.J."/>
            <person name="Haram B.N."/>
            <person name="Mares J."/>
            <person name="Martinez Yerena J.A."/>
            <person name="Hrouzek P."/>
            <person name="Sobotka R."/>
            <person name="Henderson W.M."/>
            <person name="Schmieder P."/>
            <person name="Williams S.M."/>
            <person name="Lauderdale J.D."/>
            <person name="Wilde H.D."/>
            <person name="Gerrin W."/>
            <person name="Kust A."/>
            <person name="Washington J.W."/>
            <person name="Wagner C."/>
            <person name="Geier B."/>
            <person name="Liebeke M."/>
            <person name="Enke H."/>
            <person name="Niedermeyer T.H.J."/>
            <person name="Wilde S.B."/>
        </authorList>
    </citation>
    <scope>NUCLEOTIDE SEQUENCE [LARGE SCALE GENOMIC DNA]</scope>
    <source>
        <strain evidence="2">Thurmond2011</strain>
    </source>
</reference>
<comment type="caution">
    <text evidence="1">The sequence shown here is derived from an EMBL/GenBank/DDBJ whole genome shotgun (WGS) entry which is preliminary data.</text>
</comment>
<dbReference type="RefSeq" id="WP_208338620.1">
    <property type="nucleotide sequence ID" value="NZ_CAWQFN010000191.1"/>
</dbReference>
<evidence type="ECO:0000313" key="1">
    <source>
        <dbReference type="EMBL" id="MDR9895113.1"/>
    </source>
</evidence>
<dbReference type="AlphaFoldDB" id="A0AAP5M9V4"/>
<evidence type="ECO:0008006" key="3">
    <source>
        <dbReference type="Google" id="ProtNLM"/>
    </source>
</evidence>
<protein>
    <recommendedName>
        <fullName evidence="3">DUF5678 domain-containing protein</fullName>
    </recommendedName>
</protein>
<dbReference type="EMBL" id="JAALHA020000004">
    <property type="protein sequence ID" value="MDR9895113.1"/>
    <property type="molecule type" value="Genomic_DNA"/>
</dbReference>
<proteinExistence type="predicted"/>
<name>A0AAP5M9V4_9CYAN</name>
<keyword evidence="2" id="KW-1185">Reference proteome</keyword>